<dbReference type="Proteomes" id="UP001500582">
    <property type="component" value="Unassembled WGS sequence"/>
</dbReference>
<gene>
    <name evidence="1" type="ORF">GCM10023149_30960</name>
</gene>
<evidence type="ECO:0000313" key="1">
    <source>
        <dbReference type="EMBL" id="GAA4327519.1"/>
    </source>
</evidence>
<dbReference type="RefSeq" id="WP_345212032.1">
    <property type="nucleotide sequence ID" value="NZ_BAABFT010000008.1"/>
</dbReference>
<evidence type="ECO:0000313" key="2">
    <source>
        <dbReference type="Proteomes" id="UP001500582"/>
    </source>
</evidence>
<reference evidence="2" key="1">
    <citation type="journal article" date="2019" name="Int. J. Syst. Evol. Microbiol.">
        <title>The Global Catalogue of Microorganisms (GCM) 10K type strain sequencing project: providing services to taxonomists for standard genome sequencing and annotation.</title>
        <authorList>
            <consortium name="The Broad Institute Genomics Platform"/>
            <consortium name="The Broad Institute Genome Sequencing Center for Infectious Disease"/>
            <person name="Wu L."/>
            <person name="Ma J."/>
        </authorList>
    </citation>
    <scope>NUCLEOTIDE SEQUENCE [LARGE SCALE GENOMIC DNA]</scope>
    <source>
        <strain evidence="2">JCM 17705</strain>
    </source>
</reference>
<protein>
    <submittedName>
        <fullName evidence="1">Uncharacterized protein</fullName>
    </submittedName>
</protein>
<organism evidence="1 2">
    <name type="scientific">Mucilaginibacter gynuensis</name>
    <dbReference type="NCBI Taxonomy" id="1302236"/>
    <lineage>
        <taxon>Bacteria</taxon>
        <taxon>Pseudomonadati</taxon>
        <taxon>Bacteroidota</taxon>
        <taxon>Sphingobacteriia</taxon>
        <taxon>Sphingobacteriales</taxon>
        <taxon>Sphingobacteriaceae</taxon>
        <taxon>Mucilaginibacter</taxon>
    </lineage>
</organism>
<proteinExistence type="predicted"/>
<comment type="caution">
    <text evidence="1">The sequence shown here is derived from an EMBL/GenBank/DDBJ whole genome shotgun (WGS) entry which is preliminary data.</text>
</comment>
<sequence>MATVFDRGDLLYGGYKHTAHPDDDPRLTGRPDSTMLNRNESYEMAYFINRYMNQKGYLQISTGQKIERYLKEYGGSSRSHAEWRRILDNGAWA</sequence>
<keyword evidence="2" id="KW-1185">Reference proteome</keyword>
<name>A0ABP8GNH8_9SPHI</name>
<accession>A0ABP8GNH8</accession>
<dbReference type="EMBL" id="BAABFT010000008">
    <property type="protein sequence ID" value="GAA4327519.1"/>
    <property type="molecule type" value="Genomic_DNA"/>
</dbReference>